<dbReference type="InterPro" id="IPR013747">
    <property type="entry name" value="ACP_syn_III_C"/>
</dbReference>
<dbReference type="GO" id="GO:0006633">
    <property type="term" value="P:fatty acid biosynthetic process"/>
    <property type="evidence" value="ECO:0007669"/>
    <property type="project" value="InterPro"/>
</dbReference>
<organism evidence="7 9">
    <name type="scientific">Parabacteroides distasonis str. 3776 D15 i</name>
    <dbReference type="NCBI Taxonomy" id="1339342"/>
    <lineage>
        <taxon>Bacteria</taxon>
        <taxon>Pseudomonadati</taxon>
        <taxon>Bacteroidota</taxon>
        <taxon>Bacteroidia</taxon>
        <taxon>Bacteroidales</taxon>
        <taxon>Tannerellaceae</taxon>
        <taxon>Parabacteroides</taxon>
    </lineage>
</organism>
<evidence type="ECO:0000313" key="8">
    <source>
        <dbReference type="EMBL" id="KDS41496.1"/>
    </source>
</evidence>
<dbReference type="AlphaFoldDB" id="A0AB34LJJ8"/>
<proteinExistence type="predicted"/>
<dbReference type="Proteomes" id="UP000027850">
    <property type="component" value="Unassembled WGS sequence"/>
</dbReference>
<evidence type="ECO:0000256" key="2">
    <source>
        <dbReference type="ARBA" id="ARBA00023315"/>
    </source>
</evidence>
<evidence type="ECO:0000313" key="6">
    <source>
        <dbReference type="EMBL" id="KDS40323.1"/>
    </source>
</evidence>
<gene>
    <name evidence="5" type="ORF">M091_2410</name>
    <name evidence="8" type="ORF">M091_3445</name>
    <name evidence="7" type="ORF">M091_3820</name>
    <name evidence="6" type="ORF">M091_3946</name>
</gene>
<dbReference type="Gene3D" id="3.40.47.10">
    <property type="match status" value="1"/>
</dbReference>
<evidence type="ECO:0000313" key="5">
    <source>
        <dbReference type="EMBL" id="KDS35556.1"/>
    </source>
</evidence>
<evidence type="ECO:0000256" key="1">
    <source>
        <dbReference type="ARBA" id="ARBA00022679"/>
    </source>
</evidence>
<feature type="domain" description="Beta-ketoacyl-[acyl-carrier-protein] synthase III N-terminal" evidence="4">
    <location>
        <begin position="104"/>
        <end position="178"/>
    </location>
</feature>
<comment type="caution">
    <text evidence="7">The sequence shown here is derived from an EMBL/GenBank/DDBJ whole genome shotgun (WGS) entry which is preliminary data.</text>
</comment>
<evidence type="ECO:0000259" key="3">
    <source>
        <dbReference type="Pfam" id="PF08541"/>
    </source>
</evidence>
<dbReference type="CDD" id="cd00830">
    <property type="entry name" value="KAS_III"/>
    <property type="match status" value="1"/>
</dbReference>
<name>A0AB34LJJ8_PARDI</name>
<keyword evidence="2" id="KW-0012">Acyltransferase</keyword>
<dbReference type="InterPro" id="IPR016039">
    <property type="entry name" value="Thiolase-like"/>
</dbReference>
<dbReference type="PANTHER" id="PTHR34069">
    <property type="entry name" value="3-OXOACYL-[ACYL-CARRIER-PROTEIN] SYNTHASE 3"/>
    <property type="match status" value="1"/>
</dbReference>
<dbReference type="EMBL" id="JNHK01000038">
    <property type="protein sequence ID" value="KDS40323.1"/>
    <property type="molecule type" value="Genomic_DNA"/>
</dbReference>
<evidence type="ECO:0000313" key="9">
    <source>
        <dbReference type="Proteomes" id="UP000027850"/>
    </source>
</evidence>
<dbReference type="InterPro" id="IPR013751">
    <property type="entry name" value="ACP_syn_III_N"/>
</dbReference>
<evidence type="ECO:0000259" key="4">
    <source>
        <dbReference type="Pfam" id="PF08545"/>
    </source>
</evidence>
<accession>A0AB34LJJ8</accession>
<dbReference type="Pfam" id="PF08545">
    <property type="entry name" value="ACP_syn_III"/>
    <property type="match status" value="1"/>
</dbReference>
<reference evidence="7 9" key="1">
    <citation type="submission" date="2014-04" db="EMBL/GenBank/DDBJ databases">
        <authorList>
            <person name="Sears C."/>
            <person name="Carroll K."/>
            <person name="Sack B.R."/>
            <person name="Qadri F."/>
            <person name="Myers L.L."/>
            <person name="Chung G.-T."/>
            <person name="Escheverria P."/>
            <person name="Fraser C.M."/>
            <person name="Sadzewicz L."/>
            <person name="Shefchek K.A."/>
            <person name="Tallon L."/>
            <person name="Das S.P."/>
            <person name="Daugherty S."/>
            <person name="Mongodin E.F."/>
        </authorList>
    </citation>
    <scope>NUCLEOTIDE SEQUENCE [LARGE SCALE GENOMIC DNA]</scope>
    <source>
        <strain evidence="7 9">3776 D15 i</strain>
    </source>
</reference>
<dbReference type="GO" id="GO:0044550">
    <property type="term" value="P:secondary metabolite biosynthetic process"/>
    <property type="evidence" value="ECO:0007669"/>
    <property type="project" value="TreeGrafter"/>
</dbReference>
<protein>
    <submittedName>
        <fullName evidence="7">3-oxoacyl-[acyl-carrier-protein] synthase III family protein</fullName>
    </submittedName>
</protein>
<evidence type="ECO:0000313" key="7">
    <source>
        <dbReference type="EMBL" id="KDS40560.1"/>
    </source>
</evidence>
<keyword evidence="1" id="KW-0808">Transferase</keyword>
<sequence>MRGVTGTVPDNPKTTIELGLFTQEEAEIFDNTVGIKKRYLATDDICASDLCFDAAERLLASLGWEKDSIDVLLFESVTGDYYPTPPTSGILQARLGLPNSIFVMDIPMGCCGCLYAINVAGNLLSNGSVKRALVLVGDTASRMGSPKDKSRISLFGDCGTAIALEHDENAEDIILDFNTLGSGYEALMTPNGGFRHPITMDSFEYKDFGKGIIRRPKDTLINGMDVFSFAISKPPISIKKIMEEYELTAENVDYFLIHQANKLIVDRIVKKLKLPLEKTPYDLQEFGNLGGCSIPMLMTYNLKDELAEKPLTLLCSAFGLGLTWGTMVLRTKKMIVEPINYMKIQ</sequence>
<dbReference type="PANTHER" id="PTHR34069:SF2">
    <property type="entry name" value="BETA-KETOACYL-[ACYL-CARRIER-PROTEIN] SYNTHASE III"/>
    <property type="match status" value="1"/>
</dbReference>
<dbReference type="EMBL" id="JNHK01000027">
    <property type="protein sequence ID" value="KDS40560.1"/>
    <property type="molecule type" value="Genomic_DNA"/>
</dbReference>
<feature type="domain" description="Beta-ketoacyl-[acyl-carrier-protein] synthase III C-terminal" evidence="3">
    <location>
        <begin position="243"/>
        <end position="330"/>
    </location>
</feature>
<dbReference type="EMBL" id="JNHK01000094">
    <property type="protein sequence ID" value="KDS35556.1"/>
    <property type="molecule type" value="Genomic_DNA"/>
</dbReference>
<dbReference type="SUPFAM" id="SSF53901">
    <property type="entry name" value="Thiolase-like"/>
    <property type="match status" value="1"/>
</dbReference>
<dbReference type="GO" id="GO:0004315">
    <property type="term" value="F:3-oxoacyl-[acyl-carrier-protein] synthase activity"/>
    <property type="evidence" value="ECO:0007669"/>
    <property type="project" value="InterPro"/>
</dbReference>
<dbReference type="EMBL" id="JNHK01000012">
    <property type="protein sequence ID" value="KDS41496.1"/>
    <property type="molecule type" value="Genomic_DNA"/>
</dbReference>
<dbReference type="Pfam" id="PF08541">
    <property type="entry name" value="ACP_syn_III_C"/>
    <property type="match status" value="1"/>
</dbReference>